<accession>A0A0P6Y572</accession>
<feature type="transmembrane region" description="Helical" evidence="1">
    <location>
        <begin position="162"/>
        <end position="187"/>
    </location>
</feature>
<reference evidence="2 4" key="1">
    <citation type="submission" date="2015-07" db="EMBL/GenBank/DDBJ databases">
        <title>Genome sequence of Levilinea saccharolytica DSM 16555.</title>
        <authorList>
            <person name="Hemp J."/>
            <person name="Ward L.M."/>
            <person name="Pace L.A."/>
            <person name="Fischer W.W."/>
        </authorList>
    </citation>
    <scope>NUCLEOTIDE SEQUENCE [LARGE SCALE GENOMIC DNA]</scope>
    <source>
        <strain evidence="2 4">KIBI-1</strain>
    </source>
</reference>
<comment type="caution">
    <text evidence="2">The sequence shown here is derived from an EMBL/GenBank/DDBJ whole genome shotgun (WGS) entry which is preliminary data.</text>
</comment>
<protein>
    <recommendedName>
        <fullName evidence="5">Glycosyltransferase RgtA/B/C/D-like domain-containing protein</fullName>
    </recommendedName>
</protein>
<feature type="transmembrane region" description="Helical" evidence="1">
    <location>
        <begin position="338"/>
        <end position="358"/>
    </location>
</feature>
<dbReference type="AlphaFoldDB" id="A0A0P6Y572"/>
<feature type="transmembrane region" description="Helical" evidence="1">
    <location>
        <begin position="378"/>
        <end position="399"/>
    </location>
</feature>
<organism evidence="2 4">
    <name type="scientific">Levilinea saccharolytica</name>
    <dbReference type="NCBI Taxonomy" id="229921"/>
    <lineage>
        <taxon>Bacteria</taxon>
        <taxon>Bacillati</taxon>
        <taxon>Chloroflexota</taxon>
        <taxon>Anaerolineae</taxon>
        <taxon>Anaerolineales</taxon>
        <taxon>Anaerolineaceae</taxon>
        <taxon>Levilinea</taxon>
    </lineage>
</organism>
<keyword evidence="1" id="KW-1133">Transmembrane helix</keyword>
<evidence type="ECO:0000313" key="2">
    <source>
        <dbReference type="EMBL" id="KPL80404.1"/>
    </source>
</evidence>
<evidence type="ECO:0000256" key="1">
    <source>
        <dbReference type="SAM" id="Phobius"/>
    </source>
</evidence>
<gene>
    <name evidence="2" type="ORF">ADN01_12040</name>
    <name evidence="3" type="ORF">ADN01_12345</name>
</gene>
<dbReference type="RefSeq" id="WP_062417609.1">
    <property type="nucleotide sequence ID" value="NZ_DF967974.1"/>
</dbReference>
<feature type="transmembrane region" description="Helical" evidence="1">
    <location>
        <begin position="109"/>
        <end position="128"/>
    </location>
</feature>
<dbReference type="OrthoDB" id="3078815at2"/>
<evidence type="ECO:0000313" key="4">
    <source>
        <dbReference type="Proteomes" id="UP000050501"/>
    </source>
</evidence>
<keyword evidence="4" id="KW-1185">Reference proteome</keyword>
<keyword evidence="1" id="KW-0812">Transmembrane</keyword>
<evidence type="ECO:0000313" key="3">
    <source>
        <dbReference type="EMBL" id="KPL80446.1"/>
    </source>
</evidence>
<feature type="transmembrane region" description="Helical" evidence="1">
    <location>
        <begin position="287"/>
        <end position="304"/>
    </location>
</feature>
<keyword evidence="1" id="KW-0472">Membrane</keyword>
<dbReference type="EMBL" id="LGCM01000042">
    <property type="protein sequence ID" value="KPL80446.1"/>
    <property type="molecule type" value="Genomic_DNA"/>
</dbReference>
<name>A0A0P6Y572_9CHLR</name>
<feature type="transmembrane region" description="Helical" evidence="1">
    <location>
        <begin position="199"/>
        <end position="221"/>
    </location>
</feature>
<feature type="transmembrane region" description="Helical" evidence="1">
    <location>
        <begin position="255"/>
        <end position="275"/>
    </location>
</feature>
<feature type="transmembrane region" description="Helical" evidence="1">
    <location>
        <begin position="82"/>
        <end position="103"/>
    </location>
</feature>
<feature type="transmembrane region" description="Helical" evidence="1">
    <location>
        <begin position="310"/>
        <end position="326"/>
    </location>
</feature>
<proteinExistence type="predicted"/>
<dbReference type="Proteomes" id="UP000050501">
    <property type="component" value="Unassembled WGS sequence"/>
</dbReference>
<evidence type="ECO:0008006" key="5">
    <source>
        <dbReference type="Google" id="ProtNLM"/>
    </source>
</evidence>
<dbReference type="EMBL" id="LGCM01000042">
    <property type="protein sequence ID" value="KPL80404.1"/>
    <property type="molecule type" value="Genomic_DNA"/>
</dbReference>
<sequence>MKKTTVQALTALALALLILLALDRLTNRLDVVEGHAWDFVYYIDMAENGVWGNPNLAAPYAYRFITPLLARGLNQLLGTPTFVGFKLLAYGGLLTALWGVYFVARKLGAGFWAALVVMSIPAGALFNVKFLLFDFYRPDQLAYPLLVFAILALMYRKPTLAVSLGVLGLLIREYLIIPIAIALFLWAREWWANRKDVRPLVWMGLTAAGTLLVLALPRWLIPITMTQQILDPFNDPQFLKTLFGMPLNWKRNYNYVFNLAAYWMPLLILATPGRLRRAWQGLGAYRPWIWIYLGVNLLGMMYGGTDMMRYATFFFIPQAFFISLILQDREQPVHVYEVLYLWGALVIFNRLLFQFPIWDFNAYLDFYAGYGDVITRGSALRWAEWLGLTGLGAALREVWLRSASLREMTLTALVERLPAWSR</sequence>